<protein>
    <submittedName>
        <fullName evidence="1">Uncharacterized protein</fullName>
    </submittedName>
</protein>
<sequence length="173" mass="18279">MVTVATALDELYPVDTKHAVELKGFISGNYGSYNRHWAKAADGDELAGHGFLYAIGASGEDTVNLWAQNEENGQGIIGWDPTMQLLISTVPTAGEPIPYFLFAENPGMIFQGQVADTNGNWNAGAPIDAGAAGVFETGDYANKIYTFSVYYIADTAAASQLLVMRVAPGGHGG</sequence>
<dbReference type="EMBL" id="LAZR01003616">
    <property type="protein sequence ID" value="KKN16406.1"/>
    <property type="molecule type" value="Genomic_DNA"/>
</dbReference>
<comment type="caution">
    <text evidence="1">The sequence shown here is derived from an EMBL/GenBank/DDBJ whole genome shotgun (WGS) entry which is preliminary data.</text>
</comment>
<evidence type="ECO:0000313" key="1">
    <source>
        <dbReference type="EMBL" id="KKM67466.1"/>
    </source>
</evidence>
<name>A0A0F9JYD4_9ZZZZ</name>
<proteinExistence type="predicted"/>
<organism evidence="1">
    <name type="scientific">marine sediment metagenome</name>
    <dbReference type="NCBI Taxonomy" id="412755"/>
    <lineage>
        <taxon>unclassified sequences</taxon>
        <taxon>metagenomes</taxon>
        <taxon>ecological metagenomes</taxon>
    </lineage>
</organism>
<dbReference type="AlphaFoldDB" id="A0A0F9JYD4"/>
<dbReference type="EMBL" id="LAZR01010344">
    <property type="protein sequence ID" value="KKM67466.1"/>
    <property type="molecule type" value="Genomic_DNA"/>
</dbReference>
<accession>A0A0F9JYD4</accession>
<reference evidence="1" key="1">
    <citation type="journal article" date="2015" name="Nature">
        <title>Complex archaea that bridge the gap between prokaryotes and eukaryotes.</title>
        <authorList>
            <person name="Spang A."/>
            <person name="Saw J.H."/>
            <person name="Jorgensen S.L."/>
            <person name="Zaremba-Niedzwiedzka K."/>
            <person name="Martijn J."/>
            <person name="Lind A.E."/>
            <person name="van Eijk R."/>
            <person name="Schleper C."/>
            <person name="Guy L."/>
            <person name="Ettema T.J."/>
        </authorList>
    </citation>
    <scope>NUCLEOTIDE SEQUENCE</scope>
</reference>
<evidence type="ECO:0000313" key="2">
    <source>
        <dbReference type="EMBL" id="KKN16406.1"/>
    </source>
</evidence>
<gene>
    <name evidence="2" type="ORF">LCGC14_0976140</name>
    <name evidence="1" type="ORF">LCGC14_1470790</name>
</gene>